<protein>
    <recommendedName>
        <fullName evidence="2">2EXR domain-containing protein</fullName>
    </recommendedName>
</protein>
<evidence type="ECO:0000313" key="4">
    <source>
        <dbReference type="Proteomes" id="UP000184330"/>
    </source>
</evidence>
<evidence type="ECO:0000313" key="3">
    <source>
        <dbReference type="EMBL" id="CZR64471.1"/>
    </source>
</evidence>
<dbReference type="AlphaFoldDB" id="A0A1L7XHG7"/>
<reference evidence="3 4" key="1">
    <citation type="submission" date="2016-03" db="EMBL/GenBank/DDBJ databases">
        <authorList>
            <person name="Ploux O."/>
        </authorList>
    </citation>
    <scope>NUCLEOTIDE SEQUENCE [LARGE SCALE GENOMIC DNA]</scope>
    <source>
        <strain evidence="3 4">UAMH 11012</strain>
    </source>
</reference>
<feature type="compositionally biased region" description="Acidic residues" evidence="1">
    <location>
        <begin position="62"/>
        <end position="79"/>
    </location>
</feature>
<proteinExistence type="predicted"/>
<evidence type="ECO:0000259" key="2">
    <source>
        <dbReference type="Pfam" id="PF20150"/>
    </source>
</evidence>
<keyword evidence="4" id="KW-1185">Reference proteome</keyword>
<feature type="region of interest" description="Disordered" evidence="1">
    <location>
        <begin position="1"/>
        <end position="80"/>
    </location>
</feature>
<dbReference type="OrthoDB" id="3473305at2759"/>
<dbReference type="EMBL" id="FJOG01000026">
    <property type="protein sequence ID" value="CZR64471.1"/>
    <property type="molecule type" value="Genomic_DNA"/>
</dbReference>
<feature type="compositionally biased region" description="Polar residues" evidence="1">
    <location>
        <begin position="17"/>
        <end position="53"/>
    </location>
</feature>
<dbReference type="Pfam" id="PF20150">
    <property type="entry name" value="2EXR"/>
    <property type="match status" value="1"/>
</dbReference>
<feature type="domain" description="2EXR" evidence="2">
    <location>
        <begin position="102"/>
        <end position="197"/>
    </location>
</feature>
<sequence length="394" mass="45141">MEETEEREVDPMDPQIDATSSNHPTLPDTSTSQNDPAIQDNQVQQQDDGSSCDTESDHAEPDKEEEDEQDEEEQEEEYLSDILLRNAKIASYRDEEEPCDHFTIFLKLPAEIRVMIWQHAVSVPRIVEVEETSSGTTGENFTQWRCKNRSPPPLLATCVESRKEALEAYMNVKDEDGEEIMECLAGPFWIRFEWDILHLKNMDFSDGEKDFAALGFPGVGERPEPRDTLATGVGQHLELSGMAPFFRHTKALAINRELFLSTWDHCEAIISDYFPNLHLLIILIDDDTPIEEMWDVRRGDFSRYEGDEDAVPIVHNWHERRPRSAFVNHSTGPFTEIGSINANYRDWVHAHVSVCVGEMESQNPDYEGPKVEVLGCHLPEDKMIPMCGRTPYDW</sequence>
<dbReference type="PANTHER" id="PTHR35910:SF6">
    <property type="entry name" value="2EXR DOMAIN-CONTAINING PROTEIN"/>
    <property type="match status" value="1"/>
</dbReference>
<dbReference type="InterPro" id="IPR045518">
    <property type="entry name" value="2EXR"/>
</dbReference>
<name>A0A1L7XHG7_9HELO</name>
<evidence type="ECO:0000256" key="1">
    <source>
        <dbReference type="SAM" id="MobiDB-lite"/>
    </source>
</evidence>
<organism evidence="3 4">
    <name type="scientific">Phialocephala subalpina</name>
    <dbReference type="NCBI Taxonomy" id="576137"/>
    <lineage>
        <taxon>Eukaryota</taxon>
        <taxon>Fungi</taxon>
        <taxon>Dikarya</taxon>
        <taxon>Ascomycota</taxon>
        <taxon>Pezizomycotina</taxon>
        <taxon>Leotiomycetes</taxon>
        <taxon>Helotiales</taxon>
        <taxon>Mollisiaceae</taxon>
        <taxon>Phialocephala</taxon>
        <taxon>Phialocephala fortinii species complex</taxon>
    </lineage>
</organism>
<gene>
    <name evidence="3" type="ORF">PAC_14369</name>
</gene>
<dbReference type="Proteomes" id="UP000184330">
    <property type="component" value="Unassembled WGS sequence"/>
</dbReference>
<accession>A0A1L7XHG7</accession>
<dbReference type="PANTHER" id="PTHR35910">
    <property type="entry name" value="2EXR DOMAIN-CONTAINING PROTEIN"/>
    <property type="match status" value="1"/>
</dbReference>